<gene>
    <name evidence="2" type="ORF">J2S18_002272</name>
</gene>
<feature type="transmembrane region" description="Helical" evidence="1">
    <location>
        <begin position="128"/>
        <end position="150"/>
    </location>
</feature>
<keyword evidence="1" id="KW-1133">Transmembrane helix</keyword>
<protein>
    <submittedName>
        <fullName evidence="2">Uncharacterized protein</fullName>
    </submittedName>
</protein>
<dbReference type="RefSeq" id="WP_307486950.1">
    <property type="nucleotide sequence ID" value="NZ_JAUSUF010000008.1"/>
</dbReference>
<feature type="transmembrane region" description="Helical" evidence="1">
    <location>
        <begin position="189"/>
        <end position="204"/>
    </location>
</feature>
<sequence length="205" mass="23460">MKKKLLPIQKERLASFAIGIILIICSAFIIYYSVTNNYLLKFNPKRLKDFAKTLATTAEISFFLVIGLFVLRLIIKNLNQKGVNLLDKGLNKIHLNIPKEAQSEFLESTILGKIRKFLLSISKIFQRFHILIALIAISIIMIHAYIFLHLGFKWKIGYIFGFLALVDLGLMLITGILRMFNKSIHIHKGLGITFIILMCLHIAFI</sequence>
<accession>A0ABT9UVM0</accession>
<keyword evidence="3" id="KW-1185">Reference proteome</keyword>
<reference evidence="2 3" key="1">
    <citation type="submission" date="2023-07" db="EMBL/GenBank/DDBJ databases">
        <title>Genomic Encyclopedia of Type Strains, Phase IV (KMG-IV): sequencing the most valuable type-strain genomes for metagenomic binning, comparative biology and taxonomic classification.</title>
        <authorList>
            <person name="Goeker M."/>
        </authorList>
    </citation>
    <scope>NUCLEOTIDE SEQUENCE [LARGE SCALE GENOMIC DNA]</scope>
    <source>
        <strain evidence="2 3">DSM 20694</strain>
    </source>
</reference>
<feature type="transmembrane region" description="Helical" evidence="1">
    <location>
        <begin position="156"/>
        <end position="177"/>
    </location>
</feature>
<evidence type="ECO:0000313" key="3">
    <source>
        <dbReference type="Proteomes" id="UP001228504"/>
    </source>
</evidence>
<feature type="transmembrane region" description="Helical" evidence="1">
    <location>
        <begin position="12"/>
        <end position="34"/>
    </location>
</feature>
<evidence type="ECO:0000256" key="1">
    <source>
        <dbReference type="SAM" id="Phobius"/>
    </source>
</evidence>
<proteinExistence type="predicted"/>
<evidence type="ECO:0000313" key="2">
    <source>
        <dbReference type="EMBL" id="MDQ0150329.1"/>
    </source>
</evidence>
<dbReference type="Proteomes" id="UP001228504">
    <property type="component" value="Unassembled WGS sequence"/>
</dbReference>
<feature type="transmembrane region" description="Helical" evidence="1">
    <location>
        <begin position="54"/>
        <end position="75"/>
    </location>
</feature>
<keyword evidence="1" id="KW-0472">Membrane</keyword>
<comment type="caution">
    <text evidence="2">The sequence shown here is derived from an EMBL/GenBank/DDBJ whole genome shotgun (WGS) entry which is preliminary data.</text>
</comment>
<dbReference type="EMBL" id="JAUSUF010000008">
    <property type="protein sequence ID" value="MDQ0150329.1"/>
    <property type="molecule type" value="Genomic_DNA"/>
</dbReference>
<keyword evidence="1" id="KW-0812">Transmembrane</keyword>
<organism evidence="2 3">
    <name type="scientific">Eubacterium multiforme</name>
    <dbReference type="NCBI Taxonomy" id="83339"/>
    <lineage>
        <taxon>Bacteria</taxon>
        <taxon>Bacillati</taxon>
        <taxon>Bacillota</taxon>
        <taxon>Clostridia</taxon>
        <taxon>Eubacteriales</taxon>
        <taxon>Eubacteriaceae</taxon>
        <taxon>Eubacterium</taxon>
    </lineage>
</organism>
<name>A0ABT9UVM0_9FIRM</name>